<dbReference type="AlphaFoldDB" id="A0A1I4VJ08"/>
<accession>A0A1I4VJ08</accession>
<organism evidence="1 2">
    <name type="scientific">Methylobacterium pseudosasicola</name>
    <dbReference type="NCBI Taxonomy" id="582667"/>
    <lineage>
        <taxon>Bacteria</taxon>
        <taxon>Pseudomonadati</taxon>
        <taxon>Pseudomonadota</taxon>
        <taxon>Alphaproteobacteria</taxon>
        <taxon>Hyphomicrobiales</taxon>
        <taxon>Methylobacteriaceae</taxon>
        <taxon>Methylobacterium</taxon>
    </lineage>
</organism>
<proteinExistence type="predicted"/>
<protein>
    <submittedName>
        <fullName evidence="1">Uncharacterized protein</fullName>
    </submittedName>
</protein>
<evidence type="ECO:0000313" key="2">
    <source>
        <dbReference type="Proteomes" id="UP000199048"/>
    </source>
</evidence>
<dbReference type="STRING" id="582667.SAMN05192568_11044"/>
<name>A0A1I4VJ08_9HYPH</name>
<reference evidence="2" key="1">
    <citation type="submission" date="2016-10" db="EMBL/GenBank/DDBJ databases">
        <authorList>
            <person name="Varghese N."/>
            <person name="Submissions S."/>
        </authorList>
    </citation>
    <scope>NUCLEOTIDE SEQUENCE [LARGE SCALE GENOMIC DNA]</scope>
    <source>
        <strain evidence="2">BL36</strain>
    </source>
</reference>
<dbReference type="EMBL" id="FOTK01000104">
    <property type="protein sequence ID" value="SFN01248.1"/>
    <property type="molecule type" value="Genomic_DNA"/>
</dbReference>
<sequence>MSVLLTCKAQPEVVEQIDRAVIAYRIANPETTFTRAQFVREAVQDTLARLAAAHSNTGLRERVREAPVKPVALAAGVRG</sequence>
<dbReference type="Proteomes" id="UP000199048">
    <property type="component" value="Unassembled WGS sequence"/>
</dbReference>
<gene>
    <name evidence="1" type="ORF">SAMN05192568_11044</name>
</gene>
<keyword evidence="2" id="KW-1185">Reference proteome</keyword>
<dbReference type="RefSeq" id="WP_092047565.1">
    <property type="nucleotide sequence ID" value="NZ_FOTK01000104.1"/>
</dbReference>
<evidence type="ECO:0000313" key="1">
    <source>
        <dbReference type="EMBL" id="SFN01248.1"/>
    </source>
</evidence>